<dbReference type="AlphaFoldDB" id="A0A3G8YKU2"/>
<keyword evidence="2" id="KW-1185">Reference proteome</keyword>
<evidence type="ECO:0000313" key="1">
    <source>
        <dbReference type="EMBL" id="AZI43194.1"/>
    </source>
</evidence>
<dbReference type="RefSeq" id="WP_124871263.1">
    <property type="nucleotide sequence ID" value="NZ_CP034183.1"/>
</dbReference>
<dbReference type="EMBL" id="CP034183">
    <property type="protein sequence ID" value="AZI43194.1"/>
    <property type="molecule type" value="Genomic_DNA"/>
</dbReference>
<dbReference type="Proteomes" id="UP000276417">
    <property type="component" value="Chromosome 1"/>
</dbReference>
<accession>A0A3G8YKU2</accession>
<gene>
    <name evidence="1" type="ORF">EHF33_10960</name>
</gene>
<evidence type="ECO:0000313" key="2">
    <source>
        <dbReference type="Proteomes" id="UP000276417"/>
    </source>
</evidence>
<sequence length="71" mass="8011">MRPLRLWPCCCVLFPARRYALTGQTQSAGFQLKYVGKLGVSLNSAENSKLSEMNTALGPWQRTRSVYTSDR</sequence>
<name>A0A3G8YKU2_9DEIO</name>
<proteinExistence type="predicted"/>
<protein>
    <submittedName>
        <fullName evidence="1">Uncharacterized protein</fullName>
    </submittedName>
</protein>
<dbReference type="KEGG" id="dph:EHF33_10960"/>
<organism evidence="1 2">
    <name type="scientific">Deinococcus psychrotolerans</name>
    <dbReference type="NCBI Taxonomy" id="2489213"/>
    <lineage>
        <taxon>Bacteria</taxon>
        <taxon>Thermotogati</taxon>
        <taxon>Deinococcota</taxon>
        <taxon>Deinococci</taxon>
        <taxon>Deinococcales</taxon>
        <taxon>Deinococcaceae</taxon>
        <taxon>Deinococcus</taxon>
    </lineage>
</organism>
<reference evidence="1 2" key="1">
    <citation type="submission" date="2018-11" db="EMBL/GenBank/DDBJ databases">
        <title>Deinococcus shelandsis sp. nov., isolated from South Shetland Islands soil of Antarctica.</title>
        <authorList>
            <person name="Tian J."/>
        </authorList>
    </citation>
    <scope>NUCLEOTIDE SEQUENCE [LARGE SCALE GENOMIC DNA]</scope>
    <source>
        <strain evidence="1 2">S14-83T</strain>
    </source>
</reference>